<evidence type="ECO:0000313" key="2">
    <source>
        <dbReference type="EMBL" id="WVZ49237.1"/>
    </source>
</evidence>
<accession>A0AAQ3PLU7</accession>
<dbReference type="InterPro" id="IPR043502">
    <property type="entry name" value="DNA/RNA_pol_sf"/>
</dbReference>
<feature type="domain" description="Reverse transcriptase" evidence="1">
    <location>
        <begin position="1"/>
        <end position="256"/>
    </location>
</feature>
<organism evidence="2 3">
    <name type="scientific">Paspalum notatum var. saurae</name>
    <dbReference type="NCBI Taxonomy" id="547442"/>
    <lineage>
        <taxon>Eukaryota</taxon>
        <taxon>Viridiplantae</taxon>
        <taxon>Streptophyta</taxon>
        <taxon>Embryophyta</taxon>
        <taxon>Tracheophyta</taxon>
        <taxon>Spermatophyta</taxon>
        <taxon>Magnoliopsida</taxon>
        <taxon>Liliopsida</taxon>
        <taxon>Poales</taxon>
        <taxon>Poaceae</taxon>
        <taxon>PACMAD clade</taxon>
        <taxon>Panicoideae</taxon>
        <taxon>Andropogonodae</taxon>
        <taxon>Paspaleae</taxon>
        <taxon>Paspalinae</taxon>
        <taxon>Paspalum</taxon>
    </lineage>
</organism>
<dbReference type="PANTHER" id="PTHR33116">
    <property type="entry name" value="REVERSE TRANSCRIPTASE ZINC-BINDING DOMAIN-CONTAINING PROTEIN-RELATED-RELATED"/>
    <property type="match status" value="1"/>
</dbReference>
<name>A0AAQ3PLU7_PASNO</name>
<dbReference type="PROSITE" id="PS50878">
    <property type="entry name" value="RT_POL"/>
    <property type="match status" value="1"/>
</dbReference>
<dbReference type="Proteomes" id="UP001341281">
    <property type="component" value="Chromosome 01"/>
</dbReference>
<dbReference type="InterPro" id="IPR000477">
    <property type="entry name" value="RT_dom"/>
</dbReference>
<dbReference type="AlphaFoldDB" id="A0AAQ3PLU7"/>
<dbReference type="CDD" id="cd01650">
    <property type="entry name" value="RT_nLTR_like"/>
    <property type="match status" value="1"/>
</dbReference>
<proteinExistence type="predicted"/>
<protein>
    <recommendedName>
        <fullName evidence="1">Reverse transcriptase domain-containing protein</fullName>
    </recommendedName>
</protein>
<dbReference type="Pfam" id="PF00078">
    <property type="entry name" value="RVT_1"/>
    <property type="match status" value="1"/>
</dbReference>
<reference evidence="2 3" key="1">
    <citation type="submission" date="2024-02" db="EMBL/GenBank/DDBJ databases">
        <title>High-quality chromosome-scale genome assembly of Pensacola bahiagrass (Paspalum notatum Flugge var. saurae).</title>
        <authorList>
            <person name="Vega J.M."/>
            <person name="Podio M."/>
            <person name="Orjuela J."/>
            <person name="Siena L.A."/>
            <person name="Pessino S.C."/>
            <person name="Combes M.C."/>
            <person name="Mariac C."/>
            <person name="Albertini E."/>
            <person name="Pupilli F."/>
            <person name="Ortiz J.P.A."/>
            <person name="Leblanc O."/>
        </authorList>
    </citation>
    <scope>NUCLEOTIDE SEQUENCE [LARGE SCALE GENOMIC DNA]</scope>
    <source>
        <strain evidence="2">R1</strain>
        <tissue evidence="2">Leaf</tissue>
    </source>
</reference>
<sequence length="722" mass="83763">MEHNKAPGPDGFPAEFYQKFWDIIKDDLMQMFLDLHAGDLPLFSFNFGVITLVPKVLEANRIQQYRPICLLNGVVILHETIHELHSKKQSGVILKIDFEKAYDKVRWSFLFQALRMKGFSSQWISWVQSFISGGNVAVNVNDEVGPYFQTKKGLRQGDPLSPILFNIVADMLAILINRAKISGVVPHLVDGGLSILQYADDTIIFMDNDLEQARNMKLLLCAFEQVSGLKINFHKSEIYCFGAAQQNLTEYMQLFGCNSGNLPMRLSNIDWRKVEERFEKRLSSWKSKHLSTGGRLTLINLVFSSLPMYMMSFFAIPKGVLKKLDYFRSRFFWQCDEGKRKYRLAKWDILCEPKDQGGLGIHNLDVKNTALLSKWLYNLLTSDGTWQQILRNKYLRSKPLSQAQWKNGDLHFWACLMKVKHDFLRFETFLIKNGSQVRFWEDRWLGQSTLREQYPCLYNIARYKQATVAVVLGTSLPNISWRRDLIGNKLAAWNNLLPRLANVVLCEDDDIFHWNLHPNGKFSVKSHYLALIHTDVPNINKRLWSMKAPLKIKIFLWYLHKGVLLTKHNLAKRNWQGSKQCCFCHKDKTIKYLFFECRFARAVWAIIHAAFGLAQPRSVSNMFGSWLVSFKKEFKPLVLLGAAATCWSLWLSRNNLVFEKKQYHSPLQVIFSTIHWLRSWAILQKPSSQDLLIAASQCLAQVAKEFFTRPHGWQSSLRIGYH</sequence>
<dbReference type="Pfam" id="PF13966">
    <property type="entry name" value="zf-RVT"/>
    <property type="match status" value="1"/>
</dbReference>
<evidence type="ECO:0000313" key="3">
    <source>
        <dbReference type="Proteomes" id="UP001341281"/>
    </source>
</evidence>
<dbReference type="PANTHER" id="PTHR33116:SF87">
    <property type="entry name" value="OS01G0158850 PROTEIN"/>
    <property type="match status" value="1"/>
</dbReference>
<dbReference type="InterPro" id="IPR026960">
    <property type="entry name" value="RVT-Znf"/>
</dbReference>
<dbReference type="EMBL" id="CP144745">
    <property type="protein sequence ID" value="WVZ49237.1"/>
    <property type="molecule type" value="Genomic_DNA"/>
</dbReference>
<keyword evidence="3" id="KW-1185">Reference proteome</keyword>
<gene>
    <name evidence="2" type="ORF">U9M48_000611</name>
</gene>
<evidence type="ECO:0000259" key="1">
    <source>
        <dbReference type="PROSITE" id="PS50878"/>
    </source>
</evidence>
<dbReference type="SUPFAM" id="SSF56672">
    <property type="entry name" value="DNA/RNA polymerases"/>
    <property type="match status" value="1"/>
</dbReference>